<keyword evidence="3" id="KW-1185">Reference proteome</keyword>
<gene>
    <name evidence="2" type="ORF">SOIL9_83040</name>
</gene>
<dbReference type="AlphaFoldDB" id="A0A6P2DE25"/>
<evidence type="ECO:0000313" key="3">
    <source>
        <dbReference type="Proteomes" id="UP000464178"/>
    </source>
</evidence>
<dbReference type="KEGG" id="gms:SOIL9_83040"/>
<feature type="region of interest" description="Disordered" evidence="1">
    <location>
        <begin position="1"/>
        <end position="21"/>
    </location>
</feature>
<protein>
    <submittedName>
        <fullName evidence="2">Uncharacterized protein</fullName>
    </submittedName>
</protein>
<evidence type="ECO:0000256" key="1">
    <source>
        <dbReference type="SAM" id="MobiDB-lite"/>
    </source>
</evidence>
<organism evidence="2 3">
    <name type="scientific">Gemmata massiliana</name>
    <dbReference type="NCBI Taxonomy" id="1210884"/>
    <lineage>
        <taxon>Bacteria</taxon>
        <taxon>Pseudomonadati</taxon>
        <taxon>Planctomycetota</taxon>
        <taxon>Planctomycetia</taxon>
        <taxon>Gemmatales</taxon>
        <taxon>Gemmataceae</taxon>
        <taxon>Gemmata</taxon>
    </lineage>
</organism>
<name>A0A6P2DE25_9BACT</name>
<proteinExistence type="predicted"/>
<reference evidence="2 3" key="1">
    <citation type="submission" date="2019-05" db="EMBL/GenBank/DDBJ databases">
        <authorList>
            <consortium name="Science for Life Laboratories"/>
        </authorList>
    </citation>
    <scope>NUCLEOTIDE SEQUENCE [LARGE SCALE GENOMIC DNA]</scope>
    <source>
        <strain evidence="2">Soil9</strain>
    </source>
</reference>
<dbReference type="EMBL" id="LR593886">
    <property type="protein sequence ID" value="VTS00080.1"/>
    <property type="molecule type" value="Genomic_DNA"/>
</dbReference>
<evidence type="ECO:0000313" key="2">
    <source>
        <dbReference type="EMBL" id="VTS00080.1"/>
    </source>
</evidence>
<dbReference type="Proteomes" id="UP000464178">
    <property type="component" value="Chromosome"/>
</dbReference>
<dbReference type="RefSeq" id="WP_052553846.1">
    <property type="nucleotide sequence ID" value="NZ_LR593886.1"/>
</dbReference>
<accession>A0A6P2DE25</accession>
<sequence>MATRLKLYTPAPEETEQSTEPDVRVRLGDLLPLVAMAQRMNFIWLKDFLDDEVVVSTDLYEVMQAFRSSRPTSA</sequence>